<evidence type="ECO:0000313" key="2">
    <source>
        <dbReference type="Proteomes" id="UP001054837"/>
    </source>
</evidence>
<comment type="caution">
    <text evidence="1">The sequence shown here is derived from an EMBL/GenBank/DDBJ whole genome shotgun (WGS) entry which is preliminary data.</text>
</comment>
<evidence type="ECO:0000313" key="1">
    <source>
        <dbReference type="EMBL" id="GIY37226.1"/>
    </source>
</evidence>
<organism evidence="1 2">
    <name type="scientific">Caerostris darwini</name>
    <dbReference type="NCBI Taxonomy" id="1538125"/>
    <lineage>
        <taxon>Eukaryota</taxon>
        <taxon>Metazoa</taxon>
        <taxon>Ecdysozoa</taxon>
        <taxon>Arthropoda</taxon>
        <taxon>Chelicerata</taxon>
        <taxon>Arachnida</taxon>
        <taxon>Araneae</taxon>
        <taxon>Araneomorphae</taxon>
        <taxon>Entelegynae</taxon>
        <taxon>Araneoidea</taxon>
        <taxon>Araneidae</taxon>
        <taxon>Caerostris</taxon>
    </lineage>
</organism>
<gene>
    <name evidence="1" type="ORF">CDAR_109781</name>
</gene>
<proteinExistence type="predicted"/>
<protein>
    <submittedName>
        <fullName evidence="1">Uncharacterized protein</fullName>
    </submittedName>
</protein>
<keyword evidence="2" id="KW-1185">Reference proteome</keyword>
<dbReference type="EMBL" id="BPLQ01008433">
    <property type="protein sequence ID" value="GIY37226.1"/>
    <property type="molecule type" value="Genomic_DNA"/>
</dbReference>
<dbReference type="Proteomes" id="UP001054837">
    <property type="component" value="Unassembled WGS sequence"/>
</dbReference>
<reference evidence="1 2" key="1">
    <citation type="submission" date="2021-06" db="EMBL/GenBank/DDBJ databases">
        <title>Caerostris darwini draft genome.</title>
        <authorList>
            <person name="Kono N."/>
            <person name="Arakawa K."/>
        </authorList>
    </citation>
    <scope>NUCLEOTIDE SEQUENCE [LARGE SCALE GENOMIC DNA]</scope>
</reference>
<name>A0AAV4SW69_9ARAC</name>
<dbReference type="AlphaFoldDB" id="A0AAV4SW69"/>
<accession>A0AAV4SW69</accession>
<sequence>MNDAPAVRKFHKYRFRFRNTNFHRPASFRTYSLGTHSTLVFCLRIVVETPSLNSGDNILQNLWILTYHGNQLFAAFGVDIGYWSGCDVETP</sequence>